<evidence type="ECO:0000256" key="1">
    <source>
        <dbReference type="SAM" id="MobiDB-lite"/>
    </source>
</evidence>
<dbReference type="AlphaFoldDB" id="A0A7Y8GSP2"/>
<dbReference type="RefSeq" id="WP_177132985.1">
    <property type="nucleotide sequence ID" value="NZ_JAGPWB010000028.1"/>
</dbReference>
<accession>A0A7Y8GSP2</accession>
<name>A0A7Y8GSP2_9BURK</name>
<feature type="region of interest" description="Disordered" evidence="1">
    <location>
        <begin position="36"/>
        <end position="71"/>
    </location>
</feature>
<evidence type="ECO:0000313" key="2">
    <source>
        <dbReference type="EMBL" id="NWF44122.1"/>
    </source>
</evidence>
<evidence type="ECO:0000313" key="3">
    <source>
        <dbReference type="Proteomes" id="UP000545507"/>
    </source>
</evidence>
<sequence length="71" mass="7109">MKMHPILGGALAHVRVAGGTILIALSVAGAGCGQKGPLYLPGAQPEARPAAPKPADTVPNATDSLDESPQR</sequence>
<protein>
    <submittedName>
        <fullName evidence="2">Lipoprotein</fullName>
    </submittedName>
</protein>
<dbReference type="Proteomes" id="UP000545507">
    <property type="component" value="Unassembled WGS sequence"/>
</dbReference>
<dbReference type="PROSITE" id="PS51257">
    <property type="entry name" value="PROKAR_LIPOPROTEIN"/>
    <property type="match status" value="1"/>
</dbReference>
<dbReference type="EMBL" id="VYGV01000003">
    <property type="protein sequence ID" value="NWF44122.1"/>
    <property type="molecule type" value="Genomic_DNA"/>
</dbReference>
<keyword evidence="3" id="KW-1185">Reference proteome</keyword>
<comment type="caution">
    <text evidence="2">The sequence shown here is derived from an EMBL/GenBank/DDBJ whole genome shotgun (WGS) entry which is preliminary data.</text>
</comment>
<keyword evidence="2" id="KW-0449">Lipoprotein</keyword>
<proteinExistence type="predicted"/>
<reference evidence="2 3" key="1">
    <citation type="submission" date="2019-09" db="EMBL/GenBank/DDBJ databases">
        <title>Hydrogenophaga aromatica sp. nov., isolated from a para-xylene-degrading enrichment culture.</title>
        <authorList>
            <person name="Tancsics A."/>
            <person name="Banerjee S."/>
        </authorList>
    </citation>
    <scope>NUCLEOTIDE SEQUENCE [LARGE SCALE GENOMIC DNA]</scope>
    <source>
        <strain evidence="2 3">D2P1</strain>
    </source>
</reference>
<organism evidence="2 3">
    <name type="scientific">Hydrogenophaga aromaticivorans</name>
    <dbReference type="NCBI Taxonomy" id="2610898"/>
    <lineage>
        <taxon>Bacteria</taxon>
        <taxon>Pseudomonadati</taxon>
        <taxon>Pseudomonadota</taxon>
        <taxon>Betaproteobacteria</taxon>
        <taxon>Burkholderiales</taxon>
        <taxon>Comamonadaceae</taxon>
        <taxon>Hydrogenophaga</taxon>
    </lineage>
</organism>
<gene>
    <name evidence="2" type="ORF">F3K02_02485</name>
</gene>